<keyword evidence="3 8" id="KW-0378">Hydrolase</keyword>
<sequence>MLYTKIVEKIILSEYKKPTKELKPVSFDIDDALKIIEDAFLYFNEEPAVLDINTFKDPIVVVGDIHGNITSLLKIFQLKGYPPKTSYLFLGDYVDRGMYSCEVIMLLYSLKCLFPDKIYLIRGNHEFKDLTENYGFKFECLHRASQSFYDKVVESFSALPICALIKSKVHSSEIPEKNHNRNIEYFKFNNENYLIYDEKISGEESSDDFSSDNEKKNFEIETTFCVHGGISQYLKSREDFKLISKPGLTMTNKLHADLLWSDPSIDILNYEKSPRGISSIYGEDATNEFMTNCGISNIIRAHQNVTTGYEWPFGEQTKLLTVFSSLDYCNTLNDAGFAIIQNDQKIMTESFSVLPGRIERKQILTLPEWITSRQFETKKSQIKLPALAIFDTMFDLSVPALLV</sequence>
<dbReference type="CDD" id="cd00144">
    <property type="entry name" value="MPP_PPP_family"/>
    <property type="match status" value="1"/>
</dbReference>
<dbReference type="GO" id="GO:0046872">
    <property type="term" value="F:metal ion binding"/>
    <property type="evidence" value="ECO:0007669"/>
    <property type="project" value="UniProtKB-KW"/>
</dbReference>
<dbReference type="InterPro" id="IPR004843">
    <property type="entry name" value="Calcineurin-like_PHP"/>
</dbReference>
<accession>A0A1J4J0K8</accession>
<evidence type="ECO:0000259" key="9">
    <source>
        <dbReference type="PROSITE" id="PS00125"/>
    </source>
</evidence>
<dbReference type="PANTHER" id="PTHR11668">
    <property type="entry name" value="SERINE/THREONINE PROTEIN PHOSPHATASE"/>
    <property type="match status" value="1"/>
</dbReference>
<comment type="similarity">
    <text evidence="8">Belongs to the PPP phosphatase family.</text>
</comment>
<evidence type="ECO:0000313" key="11">
    <source>
        <dbReference type="Proteomes" id="UP000179807"/>
    </source>
</evidence>
<dbReference type="EC" id="3.1.3.16" evidence="8"/>
<dbReference type="RefSeq" id="XP_068346075.1">
    <property type="nucleotide sequence ID" value="XM_068513368.1"/>
</dbReference>
<dbReference type="Pfam" id="PF00149">
    <property type="entry name" value="Metallophos"/>
    <property type="match status" value="2"/>
</dbReference>
<evidence type="ECO:0000256" key="1">
    <source>
        <dbReference type="ARBA" id="ARBA00001936"/>
    </source>
</evidence>
<keyword evidence="11" id="KW-1185">Reference proteome</keyword>
<evidence type="ECO:0000256" key="5">
    <source>
        <dbReference type="ARBA" id="ARBA00023211"/>
    </source>
</evidence>
<comment type="caution">
    <text evidence="10">The sequence shown here is derived from an EMBL/GenBank/DDBJ whole genome shotgun (WGS) entry which is preliminary data.</text>
</comment>
<dbReference type="Gene3D" id="3.60.21.10">
    <property type="match status" value="1"/>
</dbReference>
<dbReference type="SUPFAM" id="SSF56300">
    <property type="entry name" value="Metallo-dependent phosphatases"/>
    <property type="match status" value="1"/>
</dbReference>
<evidence type="ECO:0000256" key="6">
    <source>
        <dbReference type="ARBA" id="ARBA00047761"/>
    </source>
</evidence>
<dbReference type="Proteomes" id="UP000179807">
    <property type="component" value="Unassembled WGS sequence"/>
</dbReference>
<dbReference type="GeneID" id="94848072"/>
<dbReference type="AlphaFoldDB" id="A0A1J4J0K8"/>
<dbReference type="GO" id="GO:0005737">
    <property type="term" value="C:cytoplasm"/>
    <property type="evidence" value="ECO:0007669"/>
    <property type="project" value="TreeGrafter"/>
</dbReference>
<proteinExistence type="inferred from homology"/>
<dbReference type="PRINTS" id="PR00114">
    <property type="entry name" value="STPHPHTASE"/>
</dbReference>
<comment type="catalytic activity">
    <reaction evidence="7 8">
        <text>O-phospho-L-threonyl-[protein] + H2O = L-threonyl-[protein] + phosphate</text>
        <dbReference type="Rhea" id="RHEA:47004"/>
        <dbReference type="Rhea" id="RHEA-COMP:11060"/>
        <dbReference type="Rhea" id="RHEA-COMP:11605"/>
        <dbReference type="ChEBI" id="CHEBI:15377"/>
        <dbReference type="ChEBI" id="CHEBI:30013"/>
        <dbReference type="ChEBI" id="CHEBI:43474"/>
        <dbReference type="ChEBI" id="CHEBI:61977"/>
        <dbReference type="EC" id="3.1.3.16"/>
    </reaction>
</comment>
<dbReference type="VEuPathDB" id="TrichDB:TRFO_40711"/>
<dbReference type="InterPro" id="IPR029052">
    <property type="entry name" value="Metallo-depent_PP-like"/>
</dbReference>
<dbReference type="EMBL" id="MLAK01001449">
    <property type="protein sequence ID" value="OHS92938.1"/>
    <property type="molecule type" value="Genomic_DNA"/>
</dbReference>
<reference evidence="10" key="1">
    <citation type="submission" date="2016-10" db="EMBL/GenBank/DDBJ databases">
        <authorList>
            <person name="Benchimol M."/>
            <person name="Almeida L.G."/>
            <person name="Vasconcelos A.T."/>
            <person name="Perreira-Neves A."/>
            <person name="Rosa I.A."/>
            <person name="Tasca T."/>
            <person name="Bogo M.R."/>
            <person name="de Souza W."/>
        </authorList>
    </citation>
    <scope>NUCLEOTIDE SEQUENCE [LARGE SCALE GENOMIC DNA]</scope>
    <source>
        <strain evidence="10">K</strain>
    </source>
</reference>
<evidence type="ECO:0000256" key="3">
    <source>
        <dbReference type="ARBA" id="ARBA00022801"/>
    </source>
</evidence>
<protein>
    <recommendedName>
        <fullName evidence="8">Serine/threonine-protein phosphatase</fullName>
        <ecNumber evidence="8">3.1.3.16</ecNumber>
    </recommendedName>
</protein>
<evidence type="ECO:0000256" key="4">
    <source>
        <dbReference type="ARBA" id="ARBA00022912"/>
    </source>
</evidence>
<keyword evidence="5" id="KW-0464">Manganese</keyword>
<dbReference type="GO" id="GO:0004722">
    <property type="term" value="F:protein serine/threonine phosphatase activity"/>
    <property type="evidence" value="ECO:0007669"/>
    <property type="project" value="UniProtKB-EC"/>
</dbReference>
<dbReference type="PROSITE" id="PS00125">
    <property type="entry name" value="SER_THR_PHOSPHATASE"/>
    <property type="match status" value="1"/>
</dbReference>
<feature type="domain" description="Serine/threonine specific protein phosphatases" evidence="9">
    <location>
        <begin position="121"/>
        <end position="126"/>
    </location>
</feature>
<evidence type="ECO:0000256" key="2">
    <source>
        <dbReference type="ARBA" id="ARBA00022723"/>
    </source>
</evidence>
<organism evidence="10 11">
    <name type="scientific">Tritrichomonas foetus</name>
    <dbReference type="NCBI Taxonomy" id="1144522"/>
    <lineage>
        <taxon>Eukaryota</taxon>
        <taxon>Metamonada</taxon>
        <taxon>Parabasalia</taxon>
        <taxon>Tritrichomonadida</taxon>
        <taxon>Tritrichomonadidae</taxon>
        <taxon>Tritrichomonas</taxon>
    </lineage>
</organism>
<evidence type="ECO:0000313" key="10">
    <source>
        <dbReference type="EMBL" id="OHS92938.1"/>
    </source>
</evidence>
<name>A0A1J4J0K8_9EUKA</name>
<evidence type="ECO:0000256" key="8">
    <source>
        <dbReference type="RuleBase" id="RU004273"/>
    </source>
</evidence>
<keyword evidence="2" id="KW-0479">Metal-binding</keyword>
<gene>
    <name evidence="10" type="ORF">TRFO_40711</name>
</gene>
<dbReference type="InterPro" id="IPR006186">
    <property type="entry name" value="Ser/Thr-sp_prot-phosphatase"/>
</dbReference>
<dbReference type="GO" id="GO:0005634">
    <property type="term" value="C:nucleus"/>
    <property type="evidence" value="ECO:0007669"/>
    <property type="project" value="TreeGrafter"/>
</dbReference>
<evidence type="ECO:0000256" key="7">
    <source>
        <dbReference type="ARBA" id="ARBA00048336"/>
    </source>
</evidence>
<dbReference type="SMART" id="SM00156">
    <property type="entry name" value="PP2Ac"/>
    <property type="match status" value="1"/>
</dbReference>
<comment type="cofactor">
    <cofactor evidence="1">
        <name>Mn(2+)</name>
        <dbReference type="ChEBI" id="CHEBI:29035"/>
    </cofactor>
</comment>
<keyword evidence="4" id="KW-0904">Protein phosphatase</keyword>
<comment type="catalytic activity">
    <reaction evidence="6">
        <text>O-phospho-L-seryl-[protein] + H2O = L-seryl-[protein] + phosphate</text>
        <dbReference type="Rhea" id="RHEA:20629"/>
        <dbReference type="Rhea" id="RHEA-COMP:9863"/>
        <dbReference type="Rhea" id="RHEA-COMP:11604"/>
        <dbReference type="ChEBI" id="CHEBI:15377"/>
        <dbReference type="ChEBI" id="CHEBI:29999"/>
        <dbReference type="ChEBI" id="CHEBI:43474"/>
        <dbReference type="ChEBI" id="CHEBI:83421"/>
        <dbReference type="EC" id="3.1.3.16"/>
    </reaction>
</comment>
<dbReference type="PANTHER" id="PTHR11668:SF300">
    <property type="entry name" value="SERINE_THREONINE-PROTEIN PHOSPHATASE"/>
    <property type="match status" value="1"/>
</dbReference>
<dbReference type="InterPro" id="IPR050341">
    <property type="entry name" value="PP1_catalytic_subunit"/>
</dbReference>